<dbReference type="GO" id="GO:0015562">
    <property type="term" value="F:efflux transmembrane transporter activity"/>
    <property type="evidence" value="ECO:0007669"/>
    <property type="project" value="InterPro"/>
</dbReference>
<protein>
    <recommendedName>
        <fullName evidence="4">Transporter</fullName>
    </recommendedName>
</protein>
<keyword evidence="1" id="KW-0732">Signal</keyword>
<gene>
    <name evidence="2" type="ORF">B0A89_08845</name>
</gene>
<sequence>MKLFPALTLSAALLCSACAALPELDGKPVTAQRLADFQLASAPVWTMDFGDGGLRRMLAEADAAGLDAASARARFRAADLALDQARADRGLGHSADGSAERTSLALNASLRFEPDLAGKFEAALRAAMLEHSASGLDLLIARRTLAREVTQGWVALAEARTEAARASGDIAAEERSLSLLRLRRAAGEITGTDIAAREQALVRARADAAGASGRTALAEARLRALGVRTIPPAIALKGAARPKVPARTDLAATQAVPGVYAAWLRFHAADASRADASRAEALAASRPRLVVTSSIAATARTLAGLVAGNGAAVTNAVRLEGAILDNGAARRNLDKARLSVAQAEIDWLRARNQSEIAALEAVTARQTAEAGLDAALSGWKNASADLARVRARQVAGEADALELAEAERAVATAQRDIDRARAEAFRAAAALNDALPPPVAGCAAAAGAPTAPAI</sequence>
<dbReference type="AlphaFoldDB" id="A0A1W6CXY0"/>
<evidence type="ECO:0000256" key="1">
    <source>
        <dbReference type="SAM" id="SignalP"/>
    </source>
</evidence>
<dbReference type="PANTHER" id="PTHR30203:SF33">
    <property type="entry name" value="BLR4455 PROTEIN"/>
    <property type="match status" value="1"/>
</dbReference>
<reference evidence="2 3" key="1">
    <citation type="submission" date="2017-03" db="EMBL/GenBank/DDBJ databases">
        <title>Genome sequence of Paracoccus contaminans isolated from a water microcosm.</title>
        <authorList>
            <person name="Aurass P."/>
            <person name="Karste S."/>
            <person name="Trost E."/>
            <person name="Glaeser S.P."/>
            <person name="Kaempfer P."/>
            <person name="Flieger A."/>
        </authorList>
    </citation>
    <scope>NUCLEOTIDE SEQUENCE [LARGE SCALE GENOMIC DNA]</scope>
    <source>
        <strain evidence="3">RKI 16-01929T\LMG 29738T\CCM 8701T\CIP 111112T</strain>
    </source>
</reference>
<feature type="chain" id="PRO_5013207255" description="Transporter" evidence="1">
    <location>
        <begin position="20"/>
        <end position="454"/>
    </location>
</feature>
<feature type="signal peptide" evidence="1">
    <location>
        <begin position="1"/>
        <end position="19"/>
    </location>
</feature>
<accession>A0A1W6CXY0</accession>
<organism evidence="2 3">
    <name type="scientific">Paracoccus contaminans</name>
    <dbReference type="NCBI Taxonomy" id="1945662"/>
    <lineage>
        <taxon>Bacteria</taxon>
        <taxon>Pseudomonadati</taxon>
        <taxon>Pseudomonadota</taxon>
        <taxon>Alphaproteobacteria</taxon>
        <taxon>Rhodobacterales</taxon>
        <taxon>Paracoccaceae</taxon>
        <taxon>Paracoccus</taxon>
    </lineage>
</organism>
<dbReference type="PANTHER" id="PTHR30203">
    <property type="entry name" value="OUTER MEMBRANE CATION EFFLUX PROTEIN"/>
    <property type="match status" value="1"/>
</dbReference>
<name>A0A1W6CXY0_9RHOB</name>
<dbReference type="InterPro" id="IPR010131">
    <property type="entry name" value="MdtP/NodT-like"/>
</dbReference>
<dbReference type="SUPFAM" id="SSF56954">
    <property type="entry name" value="Outer membrane efflux proteins (OEP)"/>
    <property type="match status" value="1"/>
</dbReference>
<evidence type="ECO:0000313" key="2">
    <source>
        <dbReference type="EMBL" id="ARJ69712.1"/>
    </source>
</evidence>
<dbReference type="Proteomes" id="UP000193017">
    <property type="component" value="Chromosome"/>
</dbReference>
<keyword evidence="3" id="KW-1185">Reference proteome</keyword>
<evidence type="ECO:0008006" key="4">
    <source>
        <dbReference type="Google" id="ProtNLM"/>
    </source>
</evidence>
<dbReference type="KEGG" id="pcon:B0A89_08845"/>
<dbReference type="STRING" id="1945662.B0A89_08845"/>
<dbReference type="Gene3D" id="1.20.1600.10">
    <property type="entry name" value="Outer membrane efflux proteins (OEP)"/>
    <property type="match status" value="1"/>
</dbReference>
<evidence type="ECO:0000313" key="3">
    <source>
        <dbReference type="Proteomes" id="UP000193017"/>
    </source>
</evidence>
<dbReference type="OrthoDB" id="9806195at2"/>
<dbReference type="RefSeq" id="WP_085377828.1">
    <property type="nucleotide sequence ID" value="NZ_CP020612.1"/>
</dbReference>
<proteinExistence type="predicted"/>
<dbReference type="EMBL" id="CP020612">
    <property type="protein sequence ID" value="ARJ69712.1"/>
    <property type="molecule type" value="Genomic_DNA"/>
</dbReference>